<evidence type="ECO:0000256" key="7">
    <source>
        <dbReference type="ARBA" id="ARBA00022840"/>
    </source>
</evidence>
<dbReference type="Proteomes" id="UP000031056">
    <property type="component" value="Unassembled WGS sequence"/>
</dbReference>
<dbReference type="FunCoup" id="A0A0B2UHD5">
    <property type="interactions" value="219"/>
</dbReference>
<protein>
    <recommendedName>
        <fullName evidence="11">Tyrosine--tRNA ligase</fullName>
        <ecNumber evidence="11">6.1.1.1</ecNumber>
    </recommendedName>
    <alternativeName>
        <fullName evidence="11">Tyrosyl-tRNA synthetase</fullName>
    </alternativeName>
</protein>
<evidence type="ECO:0000313" key="12">
    <source>
        <dbReference type="EMBL" id="KHN70486.1"/>
    </source>
</evidence>
<evidence type="ECO:0000256" key="4">
    <source>
        <dbReference type="ARBA" id="ARBA00022490"/>
    </source>
</evidence>
<keyword evidence="9 11" id="KW-0030">Aminoacyl-tRNA synthetase</keyword>
<dbReference type="Gene3D" id="3.40.50.620">
    <property type="entry name" value="HUPs"/>
    <property type="match status" value="1"/>
</dbReference>
<comment type="similarity">
    <text evidence="2 11">Belongs to the class-I aminoacyl-tRNA synthetase family.</text>
</comment>
<dbReference type="Pfam" id="PF00579">
    <property type="entry name" value="tRNA-synt_1b"/>
    <property type="match status" value="1"/>
</dbReference>
<dbReference type="GO" id="GO:0006437">
    <property type="term" value="P:tyrosyl-tRNA aminoacylation"/>
    <property type="evidence" value="ECO:0007669"/>
    <property type="project" value="InterPro"/>
</dbReference>
<comment type="catalytic activity">
    <reaction evidence="10 11">
        <text>tRNA(Tyr) + L-tyrosine + ATP = L-tyrosyl-tRNA(Tyr) + AMP + diphosphate + H(+)</text>
        <dbReference type="Rhea" id="RHEA:10220"/>
        <dbReference type="Rhea" id="RHEA-COMP:9706"/>
        <dbReference type="Rhea" id="RHEA-COMP:9707"/>
        <dbReference type="ChEBI" id="CHEBI:15378"/>
        <dbReference type="ChEBI" id="CHEBI:30616"/>
        <dbReference type="ChEBI" id="CHEBI:33019"/>
        <dbReference type="ChEBI" id="CHEBI:58315"/>
        <dbReference type="ChEBI" id="CHEBI:78442"/>
        <dbReference type="ChEBI" id="CHEBI:78536"/>
        <dbReference type="ChEBI" id="CHEBI:456215"/>
        <dbReference type="EC" id="6.1.1.1"/>
    </reaction>
</comment>
<dbReference type="InterPro" id="IPR002305">
    <property type="entry name" value="aa-tRNA-synth_Ic"/>
</dbReference>
<dbReference type="VEuPathDB" id="MicrosporidiaDB:M896_011400"/>
<dbReference type="GO" id="GO:0004831">
    <property type="term" value="F:tyrosine-tRNA ligase activity"/>
    <property type="evidence" value="ECO:0007669"/>
    <property type="project" value="UniProtKB-EC"/>
</dbReference>
<accession>A0A0B2UHD5</accession>
<dbReference type="PANTHER" id="PTHR46264">
    <property type="entry name" value="TYROSINE-TRNA LIGASE"/>
    <property type="match status" value="1"/>
</dbReference>
<keyword evidence="8 11" id="KW-0648">Protein biosynthesis</keyword>
<evidence type="ECO:0000256" key="2">
    <source>
        <dbReference type="ARBA" id="ARBA00005594"/>
    </source>
</evidence>
<dbReference type="InterPro" id="IPR002307">
    <property type="entry name" value="Tyr-tRNA-ligase"/>
</dbReference>
<evidence type="ECO:0000256" key="5">
    <source>
        <dbReference type="ARBA" id="ARBA00022598"/>
    </source>
</evidence>
<dbReference type="PRINTS" id="PR01040">
    <property type="entry name" value="TRNASYNTHTYR"/>
</dbReference>
<dbReference type="SUPFAM" id="SSF52374">
    <property type="entry name" value="Nucleotidylyl transferase"/>
    <property type="match status" value="1"/>
</dbReference>
<keyword evidence="6 11" id="KW-0547">Nucleotide-binding</keyword>
<dbReference type="STRING" id="1354746.A0A0B2UHD5"/>
<dbReference type="InterPro" id="IPR050489">
    <property type="entry name" value="Tyr-tRNA_synthase"/>
</dbReference>
<dbReference type="RefSeq" id="XP_014564528.1">
    <property type="nucleotide sequence ID" value="XM_014709042.1"/>
</dbReference>
<dbReference type="GeneID" id="26260983"/>
<dbReference type="InterPro" id="IPR014729">
    <property type="entry name" value="Rossmann-like_a/b/a_fold"/>
</dbReference>
<keyword evidence="7 11" id="KW-0067">ATP-binding</keyword>
<comment type="subunit">
    <text evidence="3">Homodimer.</text>
</comment>
<dbReference type="NCBIfam" id="NF006330">
    <property type="entry name" value="PRK08560.1"/>
    <property type="match status" value="1"/>
</dbReference>
<sequence length="337" mass="38830">MDVQKRVDLMTRNLQEVIGKDELVSIAEKRDLSVYWGTAITGKPHIAYLVPLLKIKDFVDAGCRVKILFADIHGFLDNLKAPIEKIKHRCVYYEKLIKECLTMLRVDLAKIEFVKGSEYQRSPEYVMDLYRIMAITNEHDAKKAGAQVVKQVENPMISSLVYPAMQALDEEHLHVDVQFGGVDQRKIFTYARKYLPMLGYAKRIHLMSPMIPGLNSEKMSSSEEISKIDLMDSNESIMKKMKKCFCEEGNKENGLLKIFMHIIFPVFCIHDKEVWMEIRGVGRVVFGTYSDFEDAFVKREVHPMDLKEGAARMIDEVIGPIRSEMMSEMDVLKKAYD</sequence>
<dbReference type="InterPro" id="IPR023617">
    <property type="entry name" value="Tyr-tRNA-ligase_arc/euk-type"/>
</dbReference>
<keyword evidence="4" id="KW-0963">Cytoplasm</keyword>
<dbReference type="AlphaFoldDB" id="A0A0B2UHD5"/>
<gene>
    <name evidence="12" type="ORF">M896_011400</name>
</gene>
<evidence type="ECO:0000256" key="3">
    <source>
        <dbReference type="ARBA" id="ARBA00011738"/>
    </source>
</evidence>
<keyword evidence="13" id="KW-1185">Reference proteome</keyword>
<evidence type="ECO:0000313" key="13">
    <source>
        <dbReference type="Proteomes" id="UP000031056"/>
    </source>
</evidence>
<comment type="subcellular location">
    <subcellularLocation>
        <location evidence="1">Cytoplasm</location>
    </subcellularLocation>
</comment>
<dbReference type="Gene3D" id="1.10.240.10">
    <property type="entry name" value="Tyrosyl-Transfer RNA Synthetase"/>
    <property type="match status" value="1"/>
</dbReference>
<evidence type="ECO:0000256" key="9">
    <source>
        <dbReference type="ARBA" id="ARBA00023146"/>
    </source>
</evidence>
<dbReference type="EMBL" id="JOKQ01000001">
    <property type="protein sequence ID" value="KHN70486.1"/>
    <property type="molecule type" value="Genomic_DNA"/>
</dbReference>
<dbReference type="EC" id="6.1.1.1" evidence="11"/>
<dbReference type="PANTHER" id="PTHR46264:SF4">
    <property type="entry name" value="TYROSINE--TRNA LIGASE, CYTOPLASMIC"/>
    <property type="match status" value="1"/>
</dbReference>
<reference evidence="12 13" key="1">
    <citation type="journal article" date="2014" name="MBio">
        <title>The Ordospora colligata genome; evolution of extreme reduction in microsporidia and host-to-parasite horizontal gene transfer.</title>
        <authorList>
            <person name="Pombert J.-F."/>
            <person name="Haag K.L."/>
            <person name="Beidas S."/>
            <person name="Ebert D."/>
            <person name="Keeling P.J."/>
        </authorList>
    </citation>
    <scope>NUCLEOTIDE SEQUENCE [LARGE SCALE GENOMIC DNA]</scope>
    <source>
        <strain evidence="12 13">OC4</strain>
    </source>
</reference>
<evidence type="ECO:0000256" key="6">
    <source>
        <dbReference type="ARBA" id="ARBA00022741"/>
    </source>
</evidence>
<dbReference type="OrthoDB" id="197206at2759"/>
<evidence type="ECO:0000256" key="1">
    <source>
        <dbReference type="ARBA" id="ARBA00004496"/>
    </source>
</evidence>
<organism evidence="12 13">
    <name type="scientific">Ordospora colligata OC4</name>
    <dbReference type="NCBI Taxonomy" id="1354746"/>
    <lineage>
        <taxon>Eukaryota</taxon>
        <taxon>Fungi</taxon>
        <taxon>Fungi incertae sedis</taxon>
        <taxon>Microsporidia</taxon>
        <taxon>Ordosporidae</taxon>
        <taxon>Ordospora</taxon>
    </lineage>
</organism>
<dbReference type="PIRSF" id="PIRSF006588">
    <property type="entry name" value="TyrRS_arch_euk"/>
    <property type="match status" value="1"/>
</dbReference>
<evidence type="ECO:0000256" key="10">
    <source>
        <dbReference type="ARBA" id="ARBA00048248"/>
    </source>
</evidence>
<dbReference type="NCBIfam" id="TIGR00234">
    <property type="entry name" value="tyrS"/>
    <property type="match status" value="1"/>
</dbReference>
<dbReference type="HOGENOM" id="CLU_035267_0_1_1"/>
<keyword evidence="5 11" id="KW-0436">Ligase</keyword>
<dbReference type="InParanoid" id="A0A0B2UHD5"/>
<comment type="caution">
    <text evidence="12">The sequence shown here is derived from an EMBL/GenBank/DDBJ whole genome shotgun (WGS) entry which is preliminary data.</text>
</comment>
<proteinExistence type="inferred from homology"/>
<dbReference type="GO" id="GO:0005737">
    <property type="term" value="C:cytoplasm"/>
    <property type="evidence" value="ECO:0007669"/>
    <property type="project" value="UniProtKB-SubCell"/>
</dbReference>
<dbReference type="GO" id="GO:0005524">
    <property type="term" value="F:ATP binding"/>
    <property type="evidence" value="ECO:0007669"/>
    <property type="project" value="UniProtKB-KW"/>
</dbReference>
<dbReference type="FunFam" id="3.40.50.620:FF:000040">
    <property type="entry name" value="Tyrosine--tRNA ligase"/>
    <property type="match status" value="1"/>
</dbReference>
<evidence type="ECO:0000256" key="11">
    <source>
        <dbReference type="RuleBase" id="RU361234"/>
    </source>
</evidence>
<evidence type="ECO:0000256" key="8">
    <source>
        <dbReference type="ARBA" id="ARBA00022917"/>
    </source>
</evidence>
<name>A0A0B2UHD5_9MICR</name>